<evidence type="ECO:0000313" key="1">
    <source>
        <dbReference type="EMBL" id="QJB01433.1"/>
    </source>
</evidence>
<organism evidence="1">
    <name type="scientific">viral metagenome</name>
    <dbReference type="NCBI Taxonomy" id="1070528"/>
    <lineage>
        <taxon>unclassified sequences</taxon>
        <taxon>metagenomes</taxon>
        <taxon>organismal metagenomes</taxon>
    </lineage>
</organism>
<sequence length="136" mass="14901">MSRSGYSDDCGGWDLICWRGAVKSALKGKRGQAFLIELRDALDAMPGKRLIADSLEAEGEFCTIGVVGAKRGVDMAALDPDDREAVGEAFGISPAMASEIVFMNDEGSWQAETPEQRWVRMRKWVESNIKQVTPCS</sequence>
<accession>A0A6M3M6R0</accession>
<protein>
    <submittedName>
        <fullName evidence="1">Uncharacterized protein</fullName>
    </submittedName>
</protein>
<dbReference type="AlphaFoldDB" id="A0A6M3M6R0"/>
<gene>
    <name evidence="1" type="ORF">MM171A00110_0093</name>
</gene>
<dbReference type="EMBL" id="MT143708">
    <property type="protein sequence ID" value="QJB01433.1"/>
    <property type="molecule type" value="Genomic_DNA"/>
</dbReference>
<name>A0A6M3M6R0_9ZZZZ</name>
<proteinExistence type="predicted"/>
<reference evidence="1" key="1">
    <citation type="submission" date="2020-03" db="EMBL/GenBank/DDBJ databases">
        <title>The deep terrestrial virosphere.</title>
        <authorList>
            <person name="Holmfeldt K."/>
            <person name="Nilsson E."/>
            <person name="Simone D."/>
            <person name="Lopez-Fernandez M."/>
            <person name="Wu X."/>
            <person name="de Brujin I."/>
            <person name="Lundin D."/>
            <person name="Andersson A."/>
            <person name="Bertilsson S."/>
            <person name="Dopson M."/>
        </authorList>
    </citation>
    <scope>NUCLEOTIDE SEQUENCE</scope>
    <source>
        <strain evidence="1">MM171A00110</strain>
    </source>
</reference>